<proteinExistence type="predicted"/>
<keyword evidence="2" id="KW-1185">Reference proteome</keyword>
<organism evidence="1 2">
    <name type="scientific">Racocetra fulgida</name>
    <dbReference type="NCBI Taxonomy" id="60492"/>
    <lineage>
        <taxon>Eukaryota</taxon>
        <taxon>Fungi</taxon>
        <taxon>Fungi incertae sedis</taxon>
        <taxon>Mucoromycota</taxon>
        <taxon>Glomeromycotina</taxon>
        <taxon>Glomeromycetes</taxon>
        <taxon>Diversisporales</taxon>
        <taxon>Gigasporaceae</taxon>
        <taxon>Racocetra</taxon>
    </lineage>
</organism>
<dbReference type="AlphaFoldDB" id="A0A9N8VU81"/>
<reference evidence="1" key="1">
    <citation type="submission" date="2021-06" db="EMBL/GenBank/DDBJ databases">
        <authorList>
            <person name="Kallberg Y."/>
            <person name="Tangrot J."/>
            <person name="Rosling A."/>
        </authorList>
    </citation>
    <scope>NUCLEOTIDE SEQUENCE</scope>
    <source>
        <strain evidence="1">IN212</strain>
    </source>
</reference>
<evidence type="ECO:0000313" key="2">
    <source>
        <dbReference type="Proteomes" id="UP000789396"/>
    </source>
</evidence>
<dbReference type="OrthoDB" id="2371840at2759"/>
<sequence length="126" mass="13888">MAIPAQMELSASDHDFTKLSITPSVSLFANIPEDPIQLFYSGQVYIALKNTTFEASSALRHATEFYDSIEQHYSNASSLPEIVIIYTNGGPDHRCNFGSVQISLISLFLNGDFDLVIAARTAPYHT</sequence>
<name>A0A9N8VU81_9GLOM</name>
<gene>
    <name evidence="1" type="ORF">RFULGI_LOCUS692</name>
</gene>
<protein>
    <submittedName>
        <fullName evidence="1">11024_t:CDS:1</fullName>
    </submittedName>
</protein>
<dbReference type="Proteomes" id="UP000789396">
    <property type="component" value="Unassembled WGS sequence"/>
</dbReference>
<accession>A0A9N8VU81</accession>
<dbReference type="EMBL" id="CAJVPZ010000329">
    <property type="protein sequence ID" value="CAG8461175.1"/>
    <property type="molecule type" value="Genomic_DNA"/>
</dbReference>
<comment type="caution">
    <text evidence="1">The sequence shown here is derived from an EMBL/GenBank/DDBJ whole genome shotgun (WGS) entry which is preliminary data.</text>
</comment>
<evidence type="ECO:0000313" key="1">
    <source>
        <dbReference type="EMBL" id="CAG8461175.1"/>
    </source>
</evidence>